<protein>
    <submittedName>
        <fullName evidence="4">Tubulin/FtsZ family, GTPase domain protein</fullName>
    </submittedName>
</protein>
<dbReference type="SMART" id="SM00864">
    <property type="entry name" value="Tubulin"/>
    <property type="match status" value="1"/>
</dbReference>
<evidence type="ECO:0000256" key="1">
    <source>
        <dbReference type="ARBA" id="ARBA00022741"/>
    </source>
</evidence>
<keyword evidence="1" id="KW-0547">Nucleotide-binding</keyword>
<keyword evidence="2" id="KW-0342">GTP-binding</keyword>
<comment type="caution">
    <text evidence="4">The sequence shown here is derived from an EMBL/GenBank/DDBJ whole genome shotgun (WGS) entry which is preliminary data.</text>
</comment>
<organism evidence="4 5">
    <name type="scientific">Clostridium botulinum D str. 1873</name>
    <dbReference type="NCBI Taxonomy" id="592027"/>
    <lineage>
        <taxon>Bacteria</taxon>
        <taxon>Bacillati</taxon>
        <taxon>Bacillota</taxon>
        <taxon>Clostridia</taxon>
        <taxon>Eubacteriales</taxon>
        <taxon>Clostridiaceae</taxon>
        <taxon>Clostridium</taxon>
    </lineage>
</organism>
<dbReference type="InterPro" id="IPR054756">
    <property type="entry name" value="TubZ_C_clostridia"/>
</dbReference>
<dbReference type="InterPro" id="IPR003008">
    <property type="entry name" value="Tubulin_FtsZ_GTPase"/>
</dbReference>
<accession>A0A9P2G5E0</accession>
<gene>
    <name evidence="4" type="ORF">CLG_B2323</name>
</gene>
<evidence type="ECO:0000313" key="5">
    <source>
        <dbReference type="Proteomes" id="UP000006160"/>
    </source>
</evidence>
<feature type="domain" description="Tubulin/FtsZ GTPase" evidence="3">
    <location>
        <begin position="4"/>
        <end position="209"/>
    </location>
</feature>
<evidence type="ECO:0000313" key="4">
    <source>
        <dbReference type="EMBL" id="EES90313.1"/>
    </source>
</evidence>
<dbReference type="GO" id="GO:0005874">
    <property type="term" value="C:microtubule"/>
    <property type="evidence" value="ECO:0007669"/>
    <property type="project" value="InterPro"/>
</dbReference>
<dbReference type="InterPro" id="IPR036525">
    <property type="entry name" value="Tubulin/FtsZ_GTPase_sf"/>
</dbReference>
<dbReference type="Pfam" id="PF22340">
    <property type="entry name" value="TubZ_C_3"/>
    <property type="match status" value="1"/>
</dbReference>
<dbReference type="SMR" id="A0A9P2G5E0"/>
<dbReference type="InterPro" id="IPR017975">
    <property type="entry name" value="Tubulin_CS"/>
</dbReference>
<dbReference type="SUPFAM" id="SSF52490">
    <property type="entry name" value="Tubulin nucleotide-binding domain-like"/>
    <property type="match status" value="1"/>
</dbReference>
<dbReference type="Gene3D" id="3.30.1330.150">
    <property type="match status" value="1"/>
</dbReference>
<dbReference type="GO" id="GO:0007017">
    <property type="term" value="P:microtubule-based process"/>
    <property type="evidence" value="ECO:0007669"/>
    <property type="project" value="InterPro"/>
</dbReference>
<dbReference type="Gene3D" id="3.40.50.1440">
    <property type="entry name" value="Tubulin/FtsZ, GTPase domain"/>
    <property type="match status" value="1"/>
</dbReference>
<evidence type="ECO:0000256" key="2">
    <source>
        <dbReference type="ARBA" id="ARBA00023134"/>
    </source>
</evidence>
<dbReference type="AlphaFoldDB" id="A0A9P2G5E0"/>
<sequence>MKNKIVFAPIGQGGGNIVDTLLGICGDYNALFINTSKKDLDSLKHAKHTYHIPYAEGCGKERKKAVGYAQTYYKQIIAQIMEKFSSCDIVIFVATMAGGTGSGITPPILGLAKQMYPNKHFGFVGVLPKATEDIDEHMNAIACWNDIMRSTNEGKDISIYLLDNNKREKESDINKEFATLFNDFMNMSESHAEGVVDEDEISKLLTMKKSNVILEFDDKEDIQVALAKSLKESIFAEYTTNTCEFMGISTTRVVDVEAIKSIVGYPRRTFKGYNSKKNIVVATGIEPQKTTVQMMNEIIEDKMKQRREVTSKSENMIIEPIALDDEDNKSVISSNEKEISIDNVEKEIDINDFFSKYM</sequence>
<proteinExistence type="predicted"/>
<dbReference type="GO" id="GO:0005525">
    <property type="term" value="F:GTP binding"/>
    <property type="evidence" value="ECO:0007669"/>
    <property type="project" value="UniProtKB-KW"/>
</dbReference>
<dbReference type="Pfam" id="PF00091">
    <property type="entry name" value="Tubulin"/>
    <property type="match status" value="1"/>
</dbReference>
<dbReference type="PROSITE" id="PS00227">
    <property type="entry name" value="TUBULIN"/>
    <property type="match status" value="1"/>
</dbReference>
<name>A0A9P2G5E0_CLOBO</name>
<dbReference type="Proteomes" id="UP000006160">
    <property type="component" value="Unassembled WGS sequence"/>
</dbReference>
<reference evidence="4 5" key="1">
    <citation type="submission" date="2009-10" db="EMBL/GenBank/DDBJ databases">
        <authorList>
            <person name="Shrivastava S."/>
            <person name="Brinkac L.B."/>
            <person name="Brown J.L."/>
            <person name="Bruce D.B."/>
            <person name="Detter C."/>
            <person name="Green L.D."/>
            <person name="Munk C.A."/>
            <person name="Rogers Y.C."/>
            <person name="Tapia R."/>
            <person name="Saunders E.S."/>
            <person name="Sims D.R."/>
            <person name="Smith L.A."/>
            <person name="Smith T.J."/>
            <person name="Sutton G."/>
            <person name="Brettin T."/>
        </authorList>
    </citation>
    <scope>NUCLEOTIDE SEQUENCE [LARGE SCALE GENOMIC DNA]</scope>
    <source>
        <strain evidence="5">D str. 1873</strain>
    </source>
</reference>
<dbReference type="EMBL" id="ACSJ01000017">
    <property type="protein sequence ID" value="EES90313.1"/>
    <property type="molecule type" value="Genomic_DNA"/>
</dbReference>
<evidence type="ECO:0000259" key="3">
    <source>
        <dbReference type="SMART" id="SM00864"/>
    </source>
</evidence>